<dbReference type="PROSITE" id="PS51750">
    <property type="entry name" value="BRO_N"/>
    <property type="match status" value="1"/>
</dbReference>
<reference evidence="3" key="1">
    <citation type="submission" date="2016-10" db="EMBL/GenBank/DDBJ databases">
        <authorList>
            <person name="Varghese N."/>
            <person name="Submissions S."/>
        </authorList>
    </citation>
    <scope>NUCLEOTIDE SEQUENCE [LARGE SCALE GENOMIC DNA]</scope>
    <source>
        <strain evidence="3">N6PO6</strain>
    </source>
</reference>
<dbReference type="SMART" id="SM01040">
    <property type="entry name" value="Bro-N"/>
    <property type="match status" value="1"/>
</dbReference>
<dbReference type="EMBL" id="FOVC01000016">
    <property type="protein sequence ID" value="SFN72223.1"/>
    <property type="molecule type" value="Genomic_DNA"/>
</dbReference>
<evidence type="ECO:0000313" key="2">
    <source>
        <dbReference type="EMBL" id="SFN72223.1"/>
    </source>
</evidence>
<evidence type="ECO:0000313" key="3">
    <source>
        <dbReference type="Proteomes" id="UP000242222"/>
    </source>
</evidence>
<dbReference type="Proteomes" id="UP000242222">
    <property type="component" value="Unassembled WGS sequence"/>
</dbReference>
<name>A0A1I5BBY5_9GAMM</name>
<dbReference type="OrthoDB" id="5574448at2"/>
<keyword evidence="3" id="KW-1185">Reference proteome</keyword>
<accession>A0A1I5BBY5</accession>
<organism evidence="2 3">
    <name type="scientific">Izhakiella capsodis</name>
    <dbReference type="NCBI Taxonomy" id="1367852"/>
    <lineage>
        <taxon>Bacteria</taxon>
        <taxon>Pseudomonadati</taxon>
        <taxon>Pseudomonadota</taxon>
        <taxon>Gammaproteobacteria</taxon>
        <taxon>Enterobacterales</taxon>
        <taxon>Erwiniaceae</taxon>
        <taxon>Izhakiella</taxon>
    </lineage>
</organism>
<dbReference type="AlphaFoldDB" id="A0A1I5BBY5"/>
<protein>
    <submittedName>
        <fullName evidence="2">BRO family, N-terminal domain</fullName>
    </submittedName>
</protein>
<dbReference type="InterPro" id="IPR003497">
    <property type="entry name" value="BRO_N_domain"/>
</dbReference>
<gene>
    <name evidence="2" type="ORF">SAMN05216516_1161</name>
</gene>
<evidence type="ECO:0000259" key="1">
    <source>
        <dbReference type="PROSITE" id="PS51750"/>
    </source>
</evidence>
<proteinExistence type="predicted"/>
<dbReference type="STRING" id="1367852.SAMN05216516_1161"/>
<dbReference type="Pfam" id="PF02498">
    <property type="entry name" value="Bro-N"/>
    <property type="match status" value="1"/>
</dbReference>
<sequence length="103" mass="11580">MSTQSFTFKNHPLKAHHINDQIWFESAGIAKALGYANHRAVTGLYANYKNEFEGVMTKVLDSSTSGNINGLQHKKVRIFSLRGVHLIAMFARTPVAEEFRNVC</sequence>
<feature type="domain" description="Bro-N" evidence="1">
    <location>
        <begin position="1"/>
        <end position="103"/>
    </location>
</feature>